<organism evidence="5 6">
    <name type="scientific">Corynebacterium canis</name>
    <dbReference type="NCBI Taxonomy" id="679663"/>
    <lineage>
        <taxon>Bacteria</taxon>
        <taxon>Bacillati</taxon>
        <taxon>Actinomycetota</taxon>
        <taxon>Actinomycetes</taxon>
        <taxon>Mycobacteriales</taxon>
        <taxon>Corynebacteriaceae</taxon>
        <taxon>Corynebacterium</taxon>
    </lineage>
</organism>
<feature type="region of interest" description="Disordered" evidence="1">
    <location>
        <begin position="629"/>
        <end position="648"/>
    </location>
</feature>
<feature type="compositionally biased region" description="Polar residues" evidence="1">
    <location>
        <begin position="629"/>
        <end position="643"/>
    </location>
</feature>
<evidence type="ECO:0000313" key="6">
    <source>
        <dbReference type="Proteomes" id="UP000320791"/>
    </source>
</evidence>
<name>A0A5C5UD57_9CORY</name>
<feature type="region of interest" description="Disordered" evidence="1">
    <location>
        <begin position="466"/>
        <end position="486"/>
    </location>
</feature>
<dbReference type="Pfam" id="PF13519">
    <property type="entry name" value="VWA_2"/>
    <property type="match status" value="1"/>
</dbReference>
<dbReference type="InterPro" id="IPR002035">
    <property type="entry name" value="VWF_A"/>
</dbReference>
<reference evidence="5 6" key="1">
    <citation type="submission" date="2019-08" db="EMBL/GenBank/DDBJ databases">
        <authorList>
            <person name="Lei W."/>
        </authorList>
    </citation>
    <scope>NUCLEOTIDE SEQUENCE [LARGE SCALE GENOMIC DNA]</scope>
    <source>
        <strain evidence="5 6">CCUG 58627</strain>
    </source>
</reference>
<feature type="domain" description="VWFA" evidence="4">
    <location>
        <begin position="33"/>
        <end position="220"/>
    </location>
</feature>
<feature type="chain" id="PRO_5022973904" evidence="3">
    <location>
        <begin position="28"/>
        <end position="681"/>
    </location>
</feature>
<dbReference type="SMART" id="SM00327">
    <property type="entry name" value="VWA"/>
    <property type="match status" value="1"/>
</dbReference>
<feature type="transmembrane region" description="Helical" evidence="2">
    <location>
        <begin position="657"/>
        <end position="676"/>
    </location>
</feature>
<dbReference type="AlphaFoldDB" id="A0A5C5UD57"/>
<keyword evidence="6" id="KW-1185">Reference proteome</keyword>
<dbReference type="PROSITE" id="PS50234">
    <property type="entry name" value="VWFA"/>
    <property type="match status" value="1"/>
</dbReference>
<comment type="caution">
    <text evidence="5">The sequence shown here is derived from an EMBL/GenBank/DDBJ whole genome shotgun (WGS) entry which is preliminary data.</text>
</comment>
<keyword evidence="2" id="KW-1133">Transmembrane helix</keyword>
<proteinExistence type="predicted"/>
<gene>
    <name evidence="5" type="ORF">FRX94_09225</name>
</gene>
<accession>A0A5C5UD57</accession>
<evidence type="ECO:0000256" key="3">
    <source>
        <dbReference type="SAM" id="SignalP"/>
    </source>
</evidence>
<dbReference type="InterPro" id="IPR036465">
    <property type="entry name" value="vWFA_dom_sf"/>
</dbReference>
<dbReference type="SUPFAM" id="SSF53300">
    <property type="entry name" value="vWA-like"/>
    <property type="match status" value="1"/>
</dbReference>
<evidence type="ECO:0000256" key="2">
    <source>
        <dbReference type="SAM" id="Phobius"/>
    </source>
</evidence>
<evidence type="ECO:0000259" key="4">
    <source>
        <dbReference type="PROSITE" id="PS50234"/>
    </source>
</evidence>
<dbReference type="OrthoDB" id="4318225at2"/>
<feature type="signal peptide" evidence="3">
    <location>
        <begin position="1"/>
        <end position="27"/>
    </location>
</feature>
<evidence type="ECO:0000313" key="5">
    <source>
        <dbReference type="EMBL" id="TWT24044.1"/>
    </source>
</evidence>
<dbReference type="Proteomes" id="UP000320791">
    <property type="component" value="Unassembled WGS sequence"/>
</dbReference>
<protein>
    <submittedName>
        <fullName evidence="5">VWA domain-containing protein</fullName>
    </submittedName>
</protein>
<sequence>MNVARTVAAIAASIGLGTLLAPPTVTAQPTMDPTVVVVDASARMMDTDAEGRTRIDTVKTAVQEFLDAAPAHANLNMVAVGTGTGPGEEERETGCQDISVLGHHGEQSVADMKRAVNTLAPRGYAPLGAAMTRAQELLPDSGKRAVVLVAGGVDTCAPPPACEVAQHINAEYGGDLVVHTIGFMVDDAARDELTCIAQATEGTYADANTEDALRTTLGKMTTRVDQGSYQYPAEIVHFGKNREEAPEVKLGTLERPHRMTARTLRESEEEDNHNVLKLRIPRGHRIHIGFTAVPKGGSGAGGGVVFSPTLQYEQDNLLVDCPSNSGSGRGNFMDTTAPIAGFLVGEHYDEDSPCYDTDVYLDIGMMRSNEFHDFVDLDMTLAAVPEPENLGDDFNSVASQARQEQDFSVLSSEENVVAVPPATQPDGAHDLVGTTYGEIAEGQTHFYAVPISWGQALDGTFEVLRSQEESPEEVAGVEPGVEPGAEAELDGGVEAGAEAELDGGVEPGAGADAAFSARAIEIQALNPLGQPQEIIGHREIDLAKIAEPATFGTMYPVSYANVDANDTSAQSFWMGGKQYVALSYINIAGNIADDAPAAPTVKYRLTLKPHGKEVVGPKFNTVATTEALTNGKQKGSRQPTNASPVARTTGASPALKIVGGGVAASAVLITAVIVLIKTRKS</sequence>
<evidence type="ECO:0000256" key="1">
    <source>
        <dbReference type="SAM" id="MobiDB-lite"/>
    </source>
</evidence>
<dbReference type="RefSeq" id="WP_146324862.1">
    <property type="nucleotide sequence ID" value="NZ_BAABLR010000026.1"/>
</dbReference>
<dbReference type="EMBL" id="VOHM01000020">
    <property type="protein sequence ID" value="TWT24044.1"/>
    <property type="molecule type" value="Genomic_DNA"/>
</dbReference>
<dbReference type="Gene3D" id="3.40.50.410">
    <property type="entry name" value="von Willebrand factor, type A domain"/>
    <property type="match status" value="1"/>
</dbReference>
<keyword evidence="2" id="KW-0472">Membrane</keyword>
<feature type="compositionally biased region" description="Low complexity" evidence="1">
    <location>
        <begin position="473"/>
        <end position="484"/>
    </location>
</feature>
<keyword evidence="3" id="KW-0732">Signal</keyword>
<keyword evidence="2" id="KW-0812">Transmembrane</keyword>